<feature type="compositionally biased region" description="Basic and acidic residues" evidence="7">
    <location>
        <begin position="15"/>
        <end position="25"/>
    </location>
</feature>
<comment type="subunit">
    <text evidence="6">Monomer and homodimer.</text>
</comment>
<dbReference type="GO" id="GO:0003723">
    <property type="term" value="F:RNA binding"/>
    <property type="evidence" value="ECO:0007669"/>
    <property type="project" value="UniProtKB-UniRule"/>
</dbReference>
<evidence type="ECO:0000256" key="2">
    <source>
        <dbReference type="ARBA" id="ARBA00015212"/>
    </source>
</evidence>
<dbReference type="Proteomes" id="UP000694542">
    <property type="component" value="Chromosome 10"/>
</dbReference>
<dbReference type="AlphaFoldDB" id="A0A8C0RZ49"/>
<evidence type="ECO:0000313" key="9">
    <source>
        <dbReference type="Proteomes" id="UP000694542"/>
    </source>
</evidence>
<keyword evidence="6" id="KW-0238">DNA-binding</keyword>
<comment type="subcellular location">
    <subcellularLocation>
        <location evidence="6">Cytoplasm</location>
    </subcellularLocation>
    <subcellularLocation>
        <location evidence="6">Nucleus</location>
        <location evidence="6">Nucleolus</location>
    </subcellularLocation>
</comment>
<gene>
    <name evidence="8" type="primary">C1D</name>
</gene>
<sequence>HLLTLVTPADPGAEAEPRQAGREARTAGGCRRAALPAAAPLRVSKPEFSRRDTVRKDRGRLPRSASSRGPRLAARPERESARSREPSRPRKAGCGPRRPGPDAVQAEAAGANRARTGPGGSRGFLLPGPAPAPADPADPAAPAAPARRPQGRPGAGAGRGGASRLTSPRGAARPAPAARAAGASLTSPPPDCSSRRPAPEARELDPLEQAKVDLVSAYTLNSMFWVYLATQGVNPKEHPVKQELERIRVYMNRVKEITDKKKAGKLDKGAASRFVKNALWEPKPKNSSKVANKGKSKN</sequence>
<keyword evidence="6" id="KW-0963">Cytoplasm</keyword>
<evidence type="ECO:0000256" key="6">
    <source>
        <dbReference type="RuleBase" id="RU368003"/>
    </source>
</evidence>
<dbReference type="GO" id="GO:0006364">
    <property type="term" value="P:rRNA processing"/>
    <property type="evidence" value="ECO:0007669"/>
    <property type="project" value="UniProtKB-KW"/>
</dbReference>
<dbReference type="Pfam" id="PF04000">
    <property type="entry name" value="Sas10_Utp3"/>
    <property type="match status" value="1"/>
</dbReference>
<evidence type="ECO:0000256" key="7">
    <source>
        <dbReference type="SAM" id="MobiDB-lite"/>
    </source>
</evidence>
<dbReference type="GO" id="GO:0003677">
    <property type="term" value="F:DNA binding"/>
    <property type="evidence" value="ECO:0007669"/>
    <property type="project" value="UniProtKB-KW"/>
</dbReference>
<dbReference type="GO" id="GO:0005730">
    <property type="term" value="C:nucleolus"/>
    <property type="evidence" value="ECO:0007669"/>
    <property type="project" value="UniProtKB-SubCell"/>
</dbReference>
<evidence type="ECO:0000256" key="3">
    <source>
        <dbReference type="ARBA" id="ARBA00022552"/>
    </source>
</evidence>
<feature type="region of interest" description="Disordered" evidence="7">
    <location>
        <begin position="1"/>
        <end position="205"/>
    </location>
</feature>
<reference evidence="8" key="2">
    <citation type="submission" date="2025-08" db="UniProtKB">
        <authorList>
            <consortium name="Ensembl"/>
        </authorList>
    </citation>
    <scope>IDENTIFICATION</scope>
</reference>
<comment type="similarity">
    <text evidence="1 6">Belongs to the C1D family.</text>
</comment>
<evidence type="ECO:0000256" key="4">
    <source>
        <dbReference type="ARBA" id="ARBA00022884"/>
    </source>
</evidence>
<dbReference type="InterPro" id="IPR007146">
    <property type="entry name" value="Sas10/Utp3/C1D"/>
</dbReference>
<accession>A0A8C0RZ49</accession>
<evidence type="ECO:0000256" key="5">
    <source>
        <dbReference type="ARBA" id="ARBA00023242"/>
    </source>
</evidence>
<reference evidence="8" key="1">
    <citation type="submission" date="2018-10" db="EMBL/GenBank/DDBJ databases">
        <title>De novo assembly of a Great Dane genome.</title>
        <authorList>
            <person name="Kidd J.M."/>
            <person name="Pendleton A.L."/>
            <person name="Shen F."/>
            <person name="Emery S."/>
        </authorList>
    </citation>
    <scope>NUCLEOTIDE SEQUENCE [LARGE SCALE GENOMIC DNA]</scope>
    <source>
        <strain evidence="8">Great Dane</strain>
    </source>
</reference>
<keyword evidence="5 6" id="KW-0539">Nucleus</keyword>
<feature type="compositionally biased region" description="Basic and acidic residues" evidence="7">
    <location>
        <begin position="44"/>
        <end position="60"/>
    </location>
</feature>
<dbReference type="PANTHER" id="PTHR15341:SF3">
    <property type="entry name" value="NUCLEAR NUCLEIC ACID-BINDING PROTEIN C1D"/>
    <property type="match status" value="1"/>
</dbReference>
<dbReference type="InterPro" id="IPR011082">
    <property type="entry name" value="Exosome-assoc_fac/DNA_repair"/>
</dbReference>
<feature type="compositionally biased region" description="Low complexity" evidence="7">
    <location>
        <begin position="137"/>
        <end position="152"/>
    </location>
</feature>
<comment type="function">
    <text evidence="6">Plays a role in the recruitment of the exosome to pre-rRNA to mediate the 3'-5' end processing of the 5.8S rRNA.</text>
</comment>
<dbReference type="GO" id="GO:0005737">
    <property type="term" value="C:cytoplasm"/>
    <property type="evidence" value="ECO:0007669"/>
    <property type="project" value="UniProtKB-SubCell"/>
</dbReference>
<feature type="compositionally biased region" description="Low complexity" evidence="7">
    <location>
        <begin position="31"/>
        <end position="42"/>
    </location>
</feature>
<keyword evidence="4 6" id="KW-0694">RNA-binding</keyword>
<name>A0A8C0RZ49_CANLF</name>
<feature type="compositionally biased region" description="Basic and acidic residues" evidence="7">
    <location>
        <begin position="74"/>
        <end position="88"/>
    </location>
</feature>
<feature type="compositionally biased region" description="Basic and acidic residues" evidence="7">
    <location>
        <begin position="193"/>
        <end position="205"/>
    </location>
</feature>
<feature type="compositionally biased region" description="Low complexity" evidence="7">
    <location>
        <begin position="168"/>
        <end position="183"/>
    </location>
</feature>
<evidence type="ECO:0000256" key="1">
    <source>
        <dbReference type="ARBA" id="ARBA00009154"/>
    </source>
</evidence>
<organism evidence="8 9">
    <name type="scientific">Canis lupus familiaris</name>
    <name type="common">Dog</name>
    <name type="synonym">Canis familiaris</name>
    <dbReference type="NCBI Taxonomy" id="9615"/>
    <lineage>
        <taxon>Eukaryota</taxon>
        <taxon>Metazoa</taxon>
        <taxon>Chordata</taxon>
        <taxon>Craniata</taxon>
        <taxon>Vertebrata</taxon>
        <taxon>Euteleostomi</taxon>
        <taxon>Mammalia</taxon>
        <taxon>Eutheria</taxon>
        <taxon>Laurasiatheria</taxon>
        <taxon>Carnivora</taxon>
        <taxon>Caniformia</taxon>
        <taxon>Canidae</taxon>
        <taxon>Canis</taxon>
    </lineage>
</organism>
<evidence type="ECO:0000313" key="8">
    <source>
        <dbReference type="Ensembl" id="ENSCAFP00040009900.1"/>
    </source>
</evidence>
<dbReference type="PANTHER" id="PTHR15341">
    <property type="entry name" value="SUN-COR STEROID HORMONE RECEPTOR CO-REPRESSOR"/>
    <property type="match status" value="1"/>
</dbReference>
<proteinExistence type="inferred from homology"/>
<keyword evidence="3 6" id="KW-0698">rRNA processing</keyword>
<protein>
    <recommendedName>
        <fullName evidence="2 6">Nuclear nucleic acid-binding protein C1D</fullName>
    </recommendedName>
</protein>
<dbReference type="Ensembl" id="ENSCAFT00040011422.1">
    <property type="protein sequence ID" value="ENSCAFP00040009900.1"/>
    <property type="gene ID" value="ENSCAFG00040006103.1"/>
</dbReference>
<feature type="region of interest" description="Disordered" evidence="7">
    <location>
        <begin position="279"/>
        <end position="298"/>
    </location>
</feature>